<sequence length="823" mass="88007">MPSGAGGHSFGMTPPVVPTGTYRLQLQPGFGFAEAADAVPYLASLGVSHLYLSPILRAVPGSGHGYDVIDHSLVSPELGGETGFRALAAEAAGAGLGIVVDIVPNHMAMPVPESLNRQLWSVLAEGPASPYAGWFDIDWDAGGGRLLLPVLGAPLDDALSDLTVRDGMLRYFDHTFPLRHGTADLPLRDAVEAQHYRLADWHEGDLRGNYRRFFTVSSLIALRQEDEAVFAATHAVILRLVREGLVQGLRIDHPDGLADPREYLRRLRAATPHDTWIVVEKILTGDERLPGDWDCAGTTGYDTLRRIDGVFVDPSSAEPLRALHHEFTGAAEPGFEPVARAGKSEVLAGGLAAEVARLERVLDRAGVTAPDRGEALRELLASVPEYRPYVVAGEPAPADAVRLLGAALTGVPGRLAATARRIADAALGHDAEFAVRFAQVASAVAAKGVEDRAFYRWYVLSSLNEVGGEPDEVGLAPADFHAYCRDLAEAWPRTMTTLSTHDTKRSQDVRARLAVLAEMPDVWAAAVRAWDKAARRHREGGGPDRYDTYLLWQTLVGAWPISPDRVVSYLRKAMREADRSTSWTRPDTAYEQATEDFVRAVLADRELFEAVGSFVEQLEIPARTVSLGCTMVHLAMPGVPDVYQGGEGVLRTLVDPDNRGPVDFAAAAARLADLDAAGRPTGLDGEKTLVTSAVLRWRRREPGEFGVGVGDGAGGEAGLRAGAAPGGGVGLADGVGAHYAGVYAHGSAAEHLLGMRRGHTVALATRLPVQLAARGGWGDTQLDLPGGGVWTDLLTGRQVRADALVGDVFERLPVALLEDGHTR</sequence>
<keyword evidence="3" id="KW-1185">Reference proteome</keyword>
<reference evidence="3" key="1">
    <citation type="journal article" date="2019" name="Int. J. Syst. Evol. Microbiol.">
        <title>The Global Catalogue of Microorganisms (GCM) 10K type strain sequencing project: providing services to taxonomists for standard genome sequencing and annotation.</title>
        <authorList>
            <consortium name="The Broad Institute Genomics Platform"/>
            <consortium name="The Broad Institute Genome Sequencing Center for Infectious Disease"/>
            <person name="Wu L."/>
            <person name="Ma J."/>
        </authorList>
    </citation>
    <scope>NUCLEOTIDE SEQUENCE [LARGE SCALE GENOMIC DNA]</scope>
    <source>
        <strain evidence="3">JCM 17986</strain>
    </source>
</reference>
<dbReference type="InterPro" id="IPR017853">
    <property type="entry name" value="GH"/>
</dbReference>
<comment type="caution">
    <text evidence="2">The sequence shown here is derived from an EMBL/GenBank/DDBJ whole genome shotgun (WGS) entry which is preliminary data.</text>
</comment>
<evidence type="ECO:0000259" key="1">
    <source>
        <dbReference type="SMART" id="SM00642"/>
    </source>
</evidence>
<dbReference type="InterPro" id="IPR012767">
    <property type="entry name" value="Trehalose_TreY"/>
</dbReference>
<dbReference type="Gene3D" id="3.20.20.80">
    <property type="entry name" value="Glycosidases"/>
    <property type="match status" value="1"/>
</dbReference>
<dbReference type="SUPFAM" id="SSF51445">
    <property type="entry name" value="(Trans)glycosidases"/>
    <property type="match status" value="1"/>
</dbReference>
<dbReference type="Pfam" id="PF00128">
    <property type="entry name" value="Alpha-amylase"/>
    <property type="match status" value="1"/>
</dbReference>
<dbReference type="NCBIfam" id="TIGR02401">
    <property type="entry name" value="trehalose_TreY"/>
    <property type="match status" value="1"/>
</dbReference>
<accession>A0ABP9HL27</accession>
<dbReference type="SMART" id="SM00642">
    <property type="entry name" value="Aamy"/>
    <property type="match status" value="1"/>
</dbReference>
<dbReference type="Gene3D" id="1.10.10.470">
    <property type="entry name" value="Maltooligosyl trehalose synthase, domain 4"/>
    <property type="match status" value="1"/>
</dbReference>
<dbReference type="EMBL" id="BAABHS010000015">
    <property type="protein sequence ID" value="GAA4973503.1"/>
    <property type="molecule type" value="Genomic_DNA"/>
</dbReference>
<dbReference type="PANTHER" id="PTHR10357:SF216">
    <property type="entry name" value="MALTOOLIGOSYL TREHALOSE SYNTHASE-RELATED"/>
    <property type="match status" value="1"/>
</dbReference>
<dbReference type="InterPro" id="IPR013797">
    <property type="entry name" value="Maltooligo_trehalose_synth_4"/>
</dbReference>
<feature type="domain" description="Glycosyl hydrolase family 13 catalytic" evidence="1">
    <location>
        <begin position="15"/>
        <end position="447"/>
    </location>
</feature>
<name>A0ABP9HL27_9ACTN</name>
<dbReference type="InterPro" id="IPR006047">
    <property type="entry name" value="GH13_cat_dom"/>
</dbReference>
<proteinExistence type="predicted"/>
<gene>
    <name evidence="2" type="primary">treY</name>
    <name evidence="2" type="ORF">GCM10023205_45020</name>
</gene>
<dbReference type="CDD" id="cd11336">
    <property type="entry name" value="AmyAc_MTSase"/>
    <property type="match status" value="1"/>
</dbReference>
<dbReference type="Gene3D" id="3.30.1590.10">
    <property type="entry name" value="Maltooligosyl trehalose synthase, domain 2"/>
    <property type="match status" value="1"/>
</dbReference>
<organism evidence="2 3">
    <name type="scientific">Yinghuangia aomiensis</name>
    <dbReference type="NCBI Taxonomy" id="676205"/>
    <lineage>
        <taxon>Bacteria</taxon>
        <taxon>Bacillati</taxon>
        <taxon>Actinomycetota</taxon>
        <taxon>Actinomycetes</taxon>
        <taxon>Kitasatosporales</taxon>
        <taxon>Streptomycetaceae</taxon>
        <taxon>Yinghuangia</taxon>
    </lineage>
</organism>
<evidence type="ECO:0000313" key="3">
    <source>
        <dbReference type="Proteomes" id="UP001500466"/>
    </source>
</evidence>
<dbReference type="PANTHER" id="PTHR10357">
    <property type="entry name" value="ALPHA-AMYLASE FAMILY MEMBER"/>
    <property type="match status" value="1"/>
</dbReference>
<dbReference type="Gene3D" id="1.10.150.200">
    <property type="entry name" value="Maltooligosyl trehalose synthase, domain 3"/>
    <property type="match status" value="1"/>
</dbReference>
<evidence type="ECO:0000313" key="2">
    <source>
        <dbReference type="EMBL" id="GAA4973503.1"/>
    </source>
</evidence>
<protein>
    <submittedName>
        <fullName evidence="2">Malto-oligosyltrehalose synthase</fullName>
    </submittedName>
</protein>
<dbReference type="Proteomes" id="UP001500466">
    <property type="component" value="Unassembled WGS sequence"/>
</dbReference>